<keyword evidence="1" id="KW-0472">Membrane</keyword>
<feature type="domain" description="DUF2914" evidence="2">
    <location>
        <begin position="277"/>
        <end position="349"/>
    </location>
</feature>
<organism evidence="3 4">
    <name type="scientific">Candidatus Zambryskibacteria bacterium RIFCSPHIGHO2_01_FULL_44_22b</name>
    <dbReference type="NCBI Taxonomy" id="1802737"/>
    <lineage>
        <taxon>Bacteria</taxon>
        <taxon>Candidatus Zambryskiibacteriota</taxon>
    </lineage>
</organism>
<feature type="transmembrane region" description="Helical" evidence="1">
    <location>
        <begin position="45"/>
        <end position="62"/>
    </location>
</feature>
<evidence type="ECO:0000256" key="1">
    <source>
        <dbReference type="SAM" id="Phobius"/>
    </source>
</evidence>
<evidence type="ECO:0000313" key="4">
    <source>
        <dbReference type="Proteomes" id="UP000178538"/>
    </source>
</evidence>
<dbReference type="Proteomes" id="UP000178538">
    <property type="component" value="Unassembled WGS sequence"/>
</dbReference>
<comment type="caution">
    <text evidence="3">The sequence shown here is derived from an EMBL/GenBank/DDBJ whole genome shotgun (WGS) entry which is preliminary data.</text>
</comment>
<accession>A0A1G2SXS8</accession>
<evidence type="ECO:0000259" key="2">
    <source>
        <dbReference type="Pfam" id="PF11141"/>
    </source>
</evidence>
<reference evidence="3 4" key="1">
    <citation type="journal article" date="2016" name="Nat. Commun.">
        <title>Thousands of microbial genomes shed light on interconnected biogeochemical processes in an aquifer system.</title>
        <authorList>
            <person name="Anantharaman K."/>
            <person name="Brown C.T."/>
            <person name="Hug L.A."/>
            <person name="Sharon I."/>
            <person name="Castelle C.J."/>
            <person name="Probst A.J."/>
            <person name="Thomas B.C."/>
            <person name="Singh A."/>
            <person name="Wilkins M.J."/>
            <person name="Karaoz U."/>
            <person name="Brodie E.L."/>
            <person name="Williams K.H."/>
            <person name="Hubbard S.S."/>
            <person name="Banfield J.F."/>
        </authorList>
    </citation>
    <scope>NUCLEOTIDE SEQUENCE [LARGE SCALE GENOMIC DNA]</scope>
</reference>
<feature type="transmembrane region" description="Helical" evidence="1">
    <location>
        <begin position="111"/>
        <end position="130"/>
    </location>
</feature>
<feature type="transmembrane region" description="Helical" evidence="1">
    <location>
        <begin position="137"/>
        <end position="160"/>
    </location>
</feature>
<sequence length="364" mass="41348">MIVQRLTRIKDWYEHNERRVSTFSLIAGFVFDSLTLTRIDSLLDNAWLGINLVAVAVCIILLHKAEHENLPGEDSRPDTKKHFWLFNVMQFNFGALLGASFIFYFRSAALSVSWPFLLLLLAAMFANELLKKHYDRLVFQISFLYLSIFVFSIFLVPVLLHRIGPVVFLASGVLSLLVLWGFIKILKEFSRQTLFSVASIFIIINILYFANIIPAIPLALKDGGIYHSVTRTLSGGYAVAEEKKGWRDIIRLHDTIHLVPGDTLYAYSAVFSPTDLDTNIVHEWQYKDEDPPAGGSEWVTSSRIPLRLFGGRAEGFRTYSVKSNLREGLWRVNVATPRGAIIGRITFRIVESTTRPPVDVVIKR</sequence>
<dbReference type="Pfam" id="PF11141">
    <property type="entry name" value="DUF2914"/>
    <property type="match status" value="1"/>
</dbReference>
<feature type="transmembrane region" description="Helical" evidence="1">
    <location>
        <begin position="195"/>
        <end position="220"/>
    </location>
</feature>
<proteinExistence type="predicted"/>
<dbReference type="AlphaFoldDB" id="A0A1G2SXS8"/>
<keyword evidence="1" id="KW-0812">Transmembrane</keyword>
<feature type="transmembrane region" description="Helical" evidence="1">
    <location>
        <begin position="20"/>
        <end position="39"/>
    </location>
</feature>
<dbReference type="InterPro" id="IPR022606">
    <property type="entry name" value="DUF2914"/>
</dbReference>
<protein>
    <recommendedName>
        <fullName evidence="2">DUF2914 domain-containing protein</fullName>
    </recommendedName>
</protein>
<keyword evidence="1" id="KW-1133">Transmembrane helix</keyword>
<gene>
    <name evidence="3" type="ORF">A2832_00975</name>
</gene>
<feature type="transmembrane region" description="Helical" evidence="1">
    <location>
        <begin position="83"/>
        <end position="105"/>
    </location>
</feature>
<dbReference type="EMBL" id="MHVG01000024">
    <property type="protein sequence ID" value="OHA89847.1"/>
    <property type="molecule type" value="Genomic_DNA"/>
</dbReference>
<feature type="transmembrane region" description="Helical" evidence="1">
    <location>
        <begin position="166"/>
        <end position="183"/>
    </location>
</feature>
<evidence type="ECO:0000313" key="3">
    <source>
        <dbReference type="EMBL" id="OHA89847.1"/>
    </source>
</evidence>
<name>A0A1G2SXS8_9BACT</name>
<dbReference type="STRING" id="1802737.A2832_00975"/>